<gene>
    <name evidence="2" type="ORF">Osc7112_5091</name>
</gene>
<dbReference type="HOGENOM" id="CLU_608136_0_0_3"/>
<evidence type="ECO:0000313" key="3">
    <source>
        <dbReference type="Proteomes" id="UP000010478"/>
    </source>
</evidence>
<dbReference type="SUPFAM" id="SSF52540">
    <property type="entry name" value="P-loop containing nucleoside triphosphate hydrolases"/>
    <property type="match status" value="1"/>
</dbReference>
<sequence>MNAPATTIQAALQSLPQGASEAIVSAHFSPQFLQALGFESDEVVPEYDTNGGGIVDKAARKTIENDIFLHTKSNPYLLLELKGKDINLTEGTPGYLKTVNQLKRQLLGSNCKSAEWGIITNSSHVQLFRKHGKVIFPATQCLALDLNNVDRVVADIRKKIQAPSRALTVTIYNNKGGVGKTTTTVNLAGILTFLGKKVLVIDFDFNQQDLTSALGIPVSNGVLKAALTDKNAGLKSAVNPYNFSTKKIQLSFDIIPADNDLGNESDDKLRSFMQMRVLYKKLEFARQDYDYILIDSSPNWRFISQLAVYAADVILIPTKHNNLFSLENAATAIKKFIPAIQADKGEGNPIALPIFFNGEKITQPQLEVAQQEINNILKNAKKDKFDLLPYFYPKYTSAKKDLHIHQVPSYANIANAVFSRIPAVYRDRSAHEYYKNLAKEYFLQ</sequence>
<dbReference type="InterPro" id="IPR050678">
    <property type="entry name" value="DNA_Partitioning_ATPase"/>
</dbReference>
<proteinExistence type="predicted"/>
<name>K9VMM4_9CYAN</name>
<dbReference type="KEGG" id="oni:Osc7112_5091"/>
<dbReference type="Pfam" id="PF13614">
    <property type="entry name" value="AAA_31"/>
    <property type="match status" value="1"/>
</dbReference>
<dbReference type="PANTHER" id="PTHR13696">
    <property type="entry name" value="P-LOOP CONTAINING NUCLEOSIDE TRIPHOSPHATE HYDROLASE"/>
    <property type="match status" value="1"/>
</dbReference>
<feature type="domain" description="AAA" evidence="1">
    <location>
        <begin position="168"/>
        <end position="337"/>
    </location>
</feature>
<dbReference type="CDD" id="cd02042">
    <property type="entry name" value="ParAB_family"/>
    <property type="match status" value="1"/>
</dbReference>
<dbReference type="RefSeq" id="WP_015178578.1">
    <property type="nucleotide sequence ID" value="NC_019729.1"/>
</dbReference>
<keyword evidence="3" id="KW-1185">Reference proteome</keyword>
<dbReference type="InterPro" id="IPR027417">
    <property type="entry name" value="P-loop_NTPase"/>
</dbReference>
<protein>
    <submittedName>
        <fullName evidence="2">Cobyrinic acid ac-diamide synthase</fullName>
    </submittedName>
</protein>
<dbReference type="InterPro" id="IPR025669">
    <property type="entry name" value="AAA_dom"/>
</dbReference>
<evidence type="ECO:0000259" key="1">
    <source>
        <dbReference type="Pfam" id="PF13614"/>
    </source>
</evidence>
<evidence type="ECO:0000313" key="2">
    <source>
        <dbReference type="EMBL" id="AFZ09353.1"/>
    </source>
</evidence>
<accession>K9VMM4</accession>
<dbReference type="EMBL" id="CP003614">
    <property type="protein sequence ID" value="AFZ09353.1"/>
    <property type="molecule type" value="Genomic_DNA"/>
</dbReference>
<dbReference type="Proteomes" id="UP000010478">
    <property type="component" value="Chromosome"/>
</dbReference>
<dbReference type="AlphaFoldDB" id="K9VMM4"/>
<dbReference type="eggNOG" id="COG1192">
    <property type="taxonomic scope" value="Bacteria"/>
</dbReference>
<dbReference type="PANTHER" id="PTHR13696:SF52">
    <property type="entry name" value="PARA FAMILY PROTEIN CT_582"/>
    <property type="match status" value="1"/>
</dbReference>
<dbReference type="Gene3D" id="3.40.50.300">
    <property type="entry name" value="P-loop containing nucleotide triphosphate hydrolases"/>
    <property type="match status" value="1"/>
</dbReference>
<dbReference type="PATRIC" id="fig|179408.3.peg.6341"/>
<organism evidence="2 3">
    <name type="scientific">Phormidium nigroviride PCC 7112</name>
    <dbReference type="NCBI Taxonomy" id="179408"/>
    <lineage>
        <taxon>Bacteria</taxon>
        <taxon>Bacillati</taxon>
        <taxon>Cyanobacteriota</taxon>
        <taxon>Cyanophyceae</taxon>
        <taxon>Oscillatoriophycideae</taxon>
        <taxon>Oscillatoriales</taxon>
        <taxon>Oscillatoriaceae</taxon>
        <taxon>Phormidium</taxon>
    </lineage>
</organism>
<dbReference type="STRING" id="179408.Osc7112_5091"/>
<reference evidence="2 3" key="1">
    <citation type="submission" date="2012-05" db="EMBL/GenBank/DDBJ databases">
        <title>Finished chromosome of genome of Oscillatoria sp. PCC 7112.</title>
        <authorList>
            <consortium name="US DOE Joint Genome Institute"/>
            <person name="Gugger M."/>
            <person name="Coursin T."/>
            <person name="Rippka R."/>
            <person name="Tandeau De Marsac N."/>
            <person name="Huntemann M."/>
            <person name="Wei C.-L."/>
            <person name="Han J."/>
            <person name="Detter J.C."/>
            <person name="Han C."/>
            <person name="Tapia R."/>
            <person name="Davenport K."/>
            <person name="Daligault H."/>
            <person name="Erkkila T."/>
            <person name="Gu W."/>
            <person name="Munk A.C.C."/>
            <person name="Teshima H."/>
            <person name="Xu Y."/>
            <person name="Chain P."/>
            <person name="Chen A."/>
            <person name="Krypides N."/>
            <person name="Mavromatis K."/>
            <person name="Markowitz V."/>
            <person name="Szeto E."/>
            <person name="Ivanova N."/>
            <person name="Mikhailova N."/>
            <person name="Ovchinnikova G."/>
            <person name="Pagani I."/>
            <person name="Pati A."/>
            <person name="Goodwin L."/>
            <person name="Peters L."/>
            <person name="Pitluck S."/>
            <person name="Woyke T."/>
            <person name="Kerfeld C."/>
        </authorList>
    </citation>
    <scope>NUCLEOTIDE SEQUENCE [LARGE SCALE GENOMIC DNA]</scope>
    <source>
        <strain evidence="2 3">PCC 7112</strain>
    </source>
</reference>
<dbReference type="OrthoDB" id="9815116at2"/>